<dbReference type="EMBL" id="QGGO01000001">
    <property type="protein sequence ID" value="PWK29397.1"/>
    <property type="molecule type" value="Genomic_DNA"/>
</dbReference>
<name>A0A316EHV6_9BACT</name>
<reference evidence="1 2" key="1">
    <citation type="submission" date="2018-05" db="EMBL/GenBank/DDBJ databases">
        <title>Genomic Encyclopedia of Archaeal and Bacterial Type Strains, Phase II (KMG-II): from individual species to whole genera.</title>
        <authorList>
            <person name="Goeker M."/>
        </authorList>
    </citation>
    <scope>NUCLEOTIDE SEQUENCE [LARGE SCALE GENOMIC DNA]</scope>
    <source>
        <strain evidence="1 2">DSM 22214</strain>
    </source>
</reference>
<sequence>MSPLKISFSVFITYLLFLTFQTKAQIGGTNSFTFLNIPSNPITSGLGGINISKANNDPNGFLQNPALLDSSQNNLLSINYLPYFSGIKYSSVTYVSKIKKQTFGLGIQYVGYGDFQQTDAAGNILGKFSANDFAITLSHAHRQGNITFGGNLKYVGSVIESYSASALLLDFGGVFKHPKQDLTYAITVKNFGIRLKNFTPFDNPDLPLDVQMGVSFKPQYMPVRFSITAHHLYKYDITYLDKSIVKKDLSGNVIETKVNPIDNLARHFIFGAELLFSKNFNVLVGYNHLRSKELSQQNISGFSGFSIGFLFKTKKINFSYSYAGYNSAGNLNSFGLVCDLGKFIQ</sequence>
<keyword evidence="2" id="KW-1185">Reference proteome</keyword>
<evidence type="ECO:0000313" key="2">
    <source>
        <dbReference type="Proteomes" id="UP000245489"/>
    </source>
</evidence>
<evidence type="ECO:0008006" key="3">
    <source>
        <dbReference type="Google" id="ProtNLM"/>
    </source>
</evidence>
<protein>
    <recommendedName>
        <fullName evidence="3">Type IX secretion system PorP/SprF family membrane protein</fullName>
    </recommendedName>
</protein>
<dbReference type="Proteomes" id="UP000245489">
    <property type="component" value="Unassembled WGS sequence"/>
</dbReference>
<accession>A0A316EHV6</accession>
<evidence type="ECO:0000313" key="1">
    <source>
        <dbReference type="EMBL" id="PWK29397.1"/>
    </source>
</evidence>
<organism evidence="1 2">
    <name type="scientific">Arcicella aurantiaca</name>
    <dbReference type="NCBI Taxonomy" id="591202"/>
    <lineage>
        <taxon>Bacteria</taxon>
        <taxon>Pseudomonadati</taxon>
        <taxon>Bacteroidota</taxon>
        <taxon>Cytophagia</taxon>
        <taxon>Cytophagales</taxon>
        <taxon>Flectobacillaceae</taxon>
        <taxon>Arcicella</taxon>
    </lineage>
</organism>
<proteinExistence type="predicted"/>
<dbReference type="NCBIfam" id="NF033709">
    <property type="entry name" value="PorV_fam"/>
    <property type="match status" value="1"/>
</dbReference>
<comment type="caution">
    <text evidence="1">The sequence shown here is derived from an EMBL/GenBank/DDBJ whole genome shotgun (WGS) entry which is preliminary data.</text>
</comment>
<dbReference type="AlphaFoldDB" id="A0A316EHV6"/>
<gene>
    <name evidence="1" type="ORF">LV89_00237</name>
</gene>
<dbReference type="NCBIfam" id="NF033711">
    <property type="entry name" value="T9SS_PorQ"/>
    <property type="match status" value="1"/>
</dbReference>